<evidence type="ECO:0000313" key="2">
    <source>
        <dbReference type="Proteomes" id="UP000800093"/>
    </source>
</evidence>
<accession>A0A9P4JY95</accession>
<dbReference type="Proteomes" id="UP000800093">
    <property type="component" value="Unassembled WGS sequence"/>
</dbReference>
<dbReference type="AlphaFoldDB" id="A0A9P4JY95"/>
<sequence>MSTLHLTEKIRASKFFMEWRGHPIEDLKKFRDITIAHRPNKPIVYLAGDSSLDNKAWVPSSGPEGVEILVEVPEIYHSTLDRPRPKPDVAFWLNHILGDRATVLNTAVEESMLRERDDQLLPHDKFIRDNIRAQDILIVSVGANDVALRPTVCTIRHMLQLAWLTRHASLETGSASSLKYFKHMFGDKVQNYVARMISNTKPKAVIICMIYFPLEASAGPQQSWADVQLKTLGYNKYPGQLQTAIKKMYEMATKQIKIEGTWVLPCALYEPLDGKNAGDYTARVEPSASGGRKLAEKFMQILECVISK</sequence>
<proteinExistence type="predicted"/>
<reference evidence="2" key="1">
    <citation type="journal article" date="2020" name="Stud. Mycol.">
        <title>101 Dothideomycetes genomes: A test case for predicting lifestyles and emergence of pathogens.</title>
        <authorList>
            <person name="Haridas S."/>
            <person name="Albert R."/>
            <person name="Binder M."/>
            <person name="Bloem J."/>
            <person name="LaButti K."/>
            <person name="Salamov A."/>
            <person name="Andreopoulos B."/>
            <person name="Baker S."/>
            <person name="Barry K."/>
            <person name="Bills G."/>
            <person name="Bluhm B."/>
            <person name="Cannon C."/>
            <person name="Castanera R."/>
            <person name="Culley D."/>
            <person name="Daum C."/>
            <person name="Ezra D."/>
            <person name="Gonzalez J."/>
            <person name="Henrissat B."/>
            <person name="Kuo A."/>
            <person name="Liang C."/>
            <person name="Lipzen A."/>
            <person name="Lutzoni F."/>
            <person name="Magnuson J."/>
            <person name="Mondo S."/>
            <person name="Nolan M."/>
            <person name="Ohm R."/>
            <person name="Pangilinan J."/>
            <person name="Park H.-J."/>
            <person name="Ramirez L."/>
            <person name="Alfaro M."/>
            <person name="Sun H."/>
            <person name="Tritt A."/>
            <person name="Yoshinaga Y."/>
            <person name="Zwiers L.-H."/>
            <person name="Turgeon B."/>
            <person name="Goodwin S."/>
            <person name="Spatafora J."/>
            <person name="Crous P."/>
            <person name="Grigoriev I."/>
        </authorList>
    </citation>
    <scope>NUCLEOTIDE SEQUENCE [LARGE SCALE GENOMIC DNA]</scope>
    <source>
        <strain evidence="2">CBS 304.66</strain>
    </source>
</reference>
<keyword evidence="2" id="KW-1185">Reference proteome</keyword>
<evidence type="ECO:0000313" key="1">
    <source>
        <dbReference type="EMBL" id="KAF2257912.1"/>
    </source>
</evidence>
<protein>
    <submittedName>
        <fullName evidence="1">Uncharacterized protein</fullName>
    </submittedName>
</protein>
<dbReference type="OrthoDB" id="2150942at2759"/>
<organism evidence="1 2">
    <name type="scientific">Lojkania enalia</name>
    <dbReference type="NCBI Taxonomy" id="147567"/>
    <lineage>
        <taxon>Eukaryota</taxon>
        <taxon>Fungi</taxon>
        <taxon>Dikarya</taxon>
        <taxon>Ascomycota</taxon>
        <taxon>Pezizomycotina</taxon>
        <taxon>Dothideomycetes</taxon>
        <taxon>Pleosporomycetidae</taxon>
        <taxon>Pleosporales</taxon>
        <taxon>Pleosporales incertae sedis</taxon>
        <taxon>Lojkania</taxon>
    </lineage>
</organism>
<dbReference type="Gene3D" id="3.40.50.1110">
    <property type="entry name" value="SGNH hydrolase"/>
    <property type="match status" value="1"/>
</dbReference>
<gene>
    <name evidence="1" type="ORF">CC78DRAFT_166470</name>
</gene>
<dbReference type="InterPro" id="IPR036514">
    <property type="entry name" value="SGNH_hydro_sf"/>
</dbReference>
<comment type="caution">
    <text evidence="1">The sequence shown here is derived from an EMBL/GenBank/DDBJ whole genome shotgun (WGS) entry which is preliminary data.</text>
</comment>
<name>A0A9P4JY95_9PLEO</name>
<dbReference type="EMBL" id="ML986817">
    <property type="protein sequence ID" value="KAF2257912.1"/>
    <property type="molecule type" value="Genomic_DNA"/>
</dbReference>